<keyword evidence="1" id="KW-1133">Transmembrane helix</keyword>
<feature type="transmembrane region" description="Helical" evidence="1">
    <location>
        <begin position="303"/>
        <end position="328"/>
    </location>
</feature>
<accession>A0A2P2J0W6</accession>
<feature type="transmembrane region" description="Helical" evidence="1">
    <location>
        <begin position="229"/>
        <end position="251"/>
    </location>
</feature>
<name>A0A2P2J0W6_RHIMU</name>
<dbReference type="Pfam" id="PF13962">
    <property type="entry name" value="PGG"/>
    <property type="match status" value="1"/>
</dbReference>
<keyword evidence="1" id="KW-0812">Transmembrane</keyword>
<dbReference type="PANTHER" id="PTHR24177">
    <property type="entry name" value="CASKIN"/>
    <property type="match status" value="1"/>
</dbReference>
<dbReference type="EMBL" id="GGEC01006641">
    <property type="protein sequence ID" value="MBW87124.1"/>
    <property type="molecule type" value="Transcribed_RNA"/>
</dbReference>
<evidence type="ECO:0000259" key="2">
    <source>
        <dbReference type="Pfam" id="PF13962"/>
    </source>
</evidence>
<dbReference type="InterPro" id="IPR026961">
    <property type="entry name" value="PGG_dom"/>
</dbReference>
<feature type="transmembrane region" description="Helical" evidence="1">
    <location>
        <begin position="190"/>
        <end position="209"/>
    </location>
</feature>
<proteinExistence type="predicted"/>
<protein>
    <recommendedName>
        <fullName evidence="2">PGG domain-containing protein</fullName>
    </recommendedName>
</protein>
<dbReference type="GO" id="GO:0016020">
    <property type="term" value="C:membrane"/>
    <property type="evidence" value="ECO:0007669"/>
    <property type="project" value="TreeGrafter"/>
</dbReference>
<organism evidence="3">
    <name type="scientific">Rhizophora mucronata</name>
    <name type="common">Asiatic mangrove</name>
    <dbReference type="NCBI Taxonomy" id="61149"/>
    <lineage>
        <taxon>Eukaryota</taxon>
        <taxon>Viridiplantae</taxon>
        <taxon>Streptophyta</taxon>
        <taxon>Embryophyta</taxon>
        <taxon>Tracheophyta</taxon>
        <taxon>Spermatophyta</taxon>
        <taxon>Magnoliopsida</taxon>
        <taxon>eudicotyledons</taxon>
        <taxon>Gunneridae</taxon>
        <taxon>Pentapetalae</taxon>
        <taxon>rosids</taxon>
        <taxon>fabids</taxon>
        <taxon>Malpighiales</taxon>
        <taxon>Rhizophoraceae</taxon>
        <taxon>Rhizophora</taxon>
    </lineage>
</organism>
<feature type="transmembrane region" description="Helical" evidence="1">
    <location>
        <begin position="271"/>
        <end position="297"/>
    </location>
</feature>
<sequence>MRFKFLQHIYNTKLMHEQTCKIVKILCEAAIEPDDSLVVKGVFGPPMRTATMMGTLELVTEIIRVYPFSVWFCGGDTECNVFHLAVLHRKENIFNLIYQMNMEKNYIMQLGDKNDNNILHLAGMLGPSNKIAGAALQMQWELQWFKEVEKHVTPSFKWRRNSDKKLPSEVFTENHKELVKEGQQWMKNTATSYTVVAALVATFVFTAAFTPPGGNDSEGIPNFLNEPAFMIYAISDALSLFTSSTSMLMFLSIPTSRYSEEDFLKALPMRLSIGLITLFISIASMLLAFCAALYLMLVHRVKWIAAPIVLLACIPVTFFALLQFPLLLELVFSTFGPSIFGRTRKVKIW</sequence>
<dbReference type="PANTHER" id="PTHR24177:SF365">
    <property type="entry name" value="ANKYRIN REPEAT-CONTAINING PROTEIN NPR4-LIKE ISOFORM X1"/>
    <property type="match status" value="1"/>
</dbReference>
<dbReference type="AlphaFoldDB" id="A0A2P2J0W6"/>
<evidence type="ECO:0000256" key="1">
    <source>
        <dbReference type="SAM" id="Phobius"/>
    </source>
</evidence>
<reference evidence="3" key="1">
    <citation type="submission" date="2018-02" db="EMBL/GenBank/DDBJ databases">
        <title>Rhizophora mucronata_Transcriptome.</title>
        <authorList>
            <person name="Meera S.P."/>
            <person name="Sreeshan A."/>
            <person name="Augustine A."/>
        </authorList>
    </citation>
    <scope>NUCLEOTIDE SEQUENCE</scope>
    <source>
        <tissue evidence="3">Leaf</tissue>
    </source>
</reference>
<evidence type="ECO:0000313" key="3">
    <source>
        <dbReference type="EMBL" id="MBW87124.1"/>
    </source>
</evidence>
<keyword evidence="1" id="KW-0472">Membrane</keyword>
<feature type="domain" description="PGG" evidence="2">
    <location>
        <begin position="184"/>
        <end position="295"/>
    </location>
</feature>